<dbReference type="EMBL" id="KB445563">
    <property type="protein sequence ID" value="EMC91640.1"/>
    <property type="molecule type" value="Genomic_DNA"/>
</dbReference>
<dbReference type="GeneID" id="19113627"/>
<organism evidence="1 2">
    <name type="scientific">Baudoinia panamericana (strain UAMH 10762)</name>
    <name type="common">Angels' share fungus</name>
    <name type="synonym">Baudoinia compniacensis (strain UAMH 10762)</name>
    <dbReference type="NCBI Taxonomy" id="717646"/>
    <lineage>
        <taxon>Eukaryota</taxon>
        <taxon>Fungi</taxon>
        <taxon>Dikarya</taxon>
        <taxon>Ascomycota</taxon>
        <taxon>Pezizomycotina</taxon>
        <taxon>Dothideomycetes</taxon>
        <taxon>Dothideomycetidae</taxon>
        <taxon>Mycosphaerellales</taxon>
        <taxon>Teratosphaeriaceae</taxon>
        <taxon>Baudoinia</taxon>
    </lineage>
</organism>
<evidence type="ECO:0000313" key="2">
    <source>
        <dbReference type="Proteomes" id="UP000011761"/>
    </source>
</evidence>
<accession>M2MZ88</accession>
<dbReference type="KEGG" id="bcom:BAUCODRAFT_38746"/>
<dbReference type="RefSeq" id="XP_007680890.1">
    <property type="nucleotide sequence ID" value="XM_007682700.1"/>
</dbReference>
<gene>
    <name evidence="1" type="ORF">BAUCODRAFT_38746</name>
</gene>
<keyword evidence="2" id="KW-1185">Reference proteome</keyword>
<dbReference type="Proteomes" id="UP000011761">
    <property type="component" value="Unassembled WGS sequence"/>
</dbReference>
<sequence length="58" mass="6510">MSSFRIVKFIAYSYAQWSDARCAILLVVRNIALYDQARVVAAMFVTTVPLPLSHSCSK</sequence>
<evidence type="ECO:0000313" key="1">
    <source>
        <dbReference type="EMBL" id="EMC91640.1"/>
    </source>
</evidence>
<dbReference type="AlphaFoldDB" id="M2MZ88"/>
<proteinExistence type="predicted"/>
<name>M2MZ88_BAUPA</name>
<reference evidence="1 2" key="1">
    <citation type="journal article" date="2012" name="PLoS Pathog.">
        <title>Diverse lifestyles and strategies of plant pathogenesis encoded in the genomes of eighteen Dothideomycetes fungi.</title>
        <authorList>
            <person name="Ohm R.A."/>
            <person name="Feau N."/>
            <person name="Henrissat B."/>
            <person name="Schoch C.L."/>
            <person name="Horwitz B.A."/>
            <person name="Barry K.W."/>
            <person name="Condon B.J."/>
            <person name="Copeland A.C."/>
            <person name="Dhillon B."/>
            <person name="Glaser F."/>
            <person name="Hesse C.N."/>
            <person name="Kosti I."/>
            <person name="LaButti K."/>
            <person name="Lindquist E.A."/>
            <person name="Lucas S."/>
            <person name="Salamov A.A."/>
            <person name="Bradshaw R.E."/>
            <person name="Ciuffetti L."/>
            <person name="Hamelin R.C."/>
            <person name="Kema G.H.J."/>
            <person name="Lawrence C."/>
            <person name="Scott J.A."/>
            <person name="Spatafora J.W."/>
            <person name="Turgeon B.G."/>
            <person name="de Wit P.J.G.M."/>
            <person name="Zhong S."/>
            <person name="Goodwin S.B."/>
            <person name="Grigoriev I.V."/>
        </authorList>
    </citation>
    <scope>NUCLEOTIDE SEQUENCE [LARGE SCALE GENOMIC DNA]</scope>
    <source>
        <strain evidence="1 2">UAMH 10762</strain>
    </source>
</reference>
<protein>
    <submittedName>
        <fullName evidence="1">Uncharacterized protein</fullName>
    </submittedName>
</protein>
<dbReference type="HOGENOM" id="CLU_2978764_0_0_1"/>